<evidence type="ECO:0000259" key="2">
    <source>
        <dbReference type="Pfam" id="PF07589"/>
    </source>
</evidence>
<evidence type="ECO:0000313" key="4">
    <source>
        <dbReference type="Proteomes" id="UP001238603"/>
    </source>
</evidence>
<accession>A0ABT7LE27</accession>
<evidence type="ECO:0000256" key="1">
    <source>
        <dbReference type="SAM" id="SignalP"/>
    </source>
</evidence>
<dbReference type="RefSeq" id="WP_285980582.1">
    <property type="nucleotide sequence ID" value="NZ_JASVDS010000001.1"/>
</dbReference>
<comment type="caution">
    <text evidence="3">The sequence shown here is derived from an EMBL/GenBank/DDBJ whole genome shotgun (WGS) entry which is preliminary data.</text>
</comment>
<evidence type="ECO:0000313" key="3">
    <source>
        <dbReference type="EMBL" id="MDL5030445.1"/>
    </source>
</evidence>
<organism evidence="3 4">
    <name type="scientific">Roseateles subflavus</name>
    <dbReference type="NCBI Taxonomy" id="3053353"/>
    <lineage>
        <taxon>Bacteria</taxon>
        <taxon>Pseudomonadati</taxon>
        <taxon>Pseudomonadota</taxon>
        <taxon>Betaproteobacteria</taxon>
        <taxon>Burkholderiales</taxon>
        <taxon>Sphaerotilaceae</taxon>
        <taxon>Roseateles</taxon>
    </lineage>
</organism>
<name>A0ABT7LE27_9BURK</name>
<reference evidence="3 4" key="1">
    <citation type="submission" date="2023-06" db="EMBL/GenBank/DDBJ databases">
        <title>Pelomonas sp. APW6 16S ribosomal RNA gene genome sequencing and assembly.</title>
        <authorList>
            <person name="Woo H."/>
        </authorList>
    </citation>
    <scope>NUCLEOTIDE SEQUENCE [LARGE SCALE GENOMIC DNA]</scope>
    <source>
        <strain evidence="3 4">APW6</strain>
    </source>
</reference>
<dbReference type="InterPro" id="IPR013424">
    <property type="entry name" value="Ice-binding_C"/>
</dbReference>
<dbReference type="PROSITE" id="PS51257">
    <property type="entry name" value="PROKAR_LIPOPROTEIN"/>
    <property type="match status" value="1"/>
</dbReference>
<sequence>MKRLSLSRLVPTAALLLLACAAHASPVTFKFTGQVTGSYGYLNKATDLPLGAEISGTVSYETSLKNISFLSSAGTYSDYSASSGITLLAPHGSITSKLPGTFVGLRLSTVDNHATFPSGPDTFGMYEYFDSLTLAGFRSIYSIGIGFELADRLSGLNLPGSLSAQDIRSGHWNIQFMDGSGLYGTVGILGNPSAVPEPSSALLGSLALGLLLIGRRRPRRTTPTA</sequence>
<dbReference type="EMBL" id="JASVDS010000001">
    <property type="protein sequence ID" value="MDL5030445.1"/>
    <property type="molecule type" value="Genomic_DNA"/>
</dbReference>
<protein>
    <recommendedName>
        <fullName evidence="2">Ice-binding protein C-terminal domain-containing protein</fullName>
    </recommendedName>
</protein>
<dbReference type="Pfam" id="PF07589">
    <property type="entry name" value="PEP-CTERM"/>
    <property type="match status" value="1"/>
</dbReference>
<proteinExistence type="predicted"/>
<keyword evidence="1" id="KW-0732">Signal</keyword>
<dbReference type="Proteomes" id="UP001238603">
    <property type="component" value="Unassembled WGS sequence"/>
</dbReference>
<keyword evidence="4" id="KW-1185">Reference proteome</keyword>
<gene>
    <name evidence="3" type="ORF">QRD43_00890</name>
</gene>
<feature type="chain" id="PRO_5045686769" description="Ice-binding protein C-terminal domain-containing protein" evidence="1">
    <location>
        <begin position="25"/>
        <end position="225"/>
    </location>
</feature>
<feature type="signal peptide" evidence="1">
    <location>
        <begin position="1"/>
        <end position="24"/>
    </location>
</feature>
<feature type="domain" description="Ice-binding protein C-terminal" evidence="2">
    <location>
        <begin position="194"/>
        <end position="217"/>
    </location>
</feature>